<reference evidence="1" key="1">
    <citation type="journal article" date="2020" name="Stud. Mycol.">
        <title>101 Dothideomycetes genomes: a test case for predicting lifestyles and emergence of pathogens.</title>
        <authorList>
            <person name="Haridas S."/>
            <person name="Albert R."/>
            <person name="Binder M."/>
            <person name="Bloem J."/>
            <person name="Labutti K."/>
            <person name="Salamov A."/>
            <person name="Andreopoulos B."/>
            <person name="Baker S."/>
            <person name="Barry K."/>
            <person name="Bills G."/>
            <person name="Bluhm B."/>
            <person name="Cannon C."/>
            <person name="Castanera R."/>
            <person name="Culley D."/>
            <person name="Daum C."/>
            <person name="Ezra D."/>
            <person name="Gonzalez J."/>
            <person name="Henrissat B."/>
            <person name="Kuo A."/>
            <person name="Liang C."/>
            <person name="Lipzen A."/>
            <person name="Lutzoni F."/>
            <person name="Magnuson J."/>
            <person name="Mondo S."/>
            <person name="Nolan M."/>
            <person name="Ohm R."/>
            <person name="Pangilinan J."/>
            <person name="Park H.-J."/>
            <person name="Ramirez L."/>
            <person name="Alfaro M."/>
            <person name="Sun H."/>
            <person name="Tritt A."/>
            <person name="Yoshinaga Y."/>
            <person name="Zwiers L.-H."/>
            <person name="Turgeon B."/>
            <person name="Goodwin S."/>
            <person name="Spatafora J."/>
            <person name="Crous P."/>
            <person name="Grigoriev I."/>
        </authorList>
    </citation>
    <scope>NUCLEOTIDE SEQUENCE</scope>
    <source>
        <strain evidence="1">CBS 525.71</strain>
    </source>
</reference>
<gene>
    <name evidence="1" type="ORF">BU25DRAFT_415045</name>
</gene>
<dbReference type="Proteomes" id="UP000799754">
    <property type="component" value="Unassembled WGS sequence"/>
</dbReference>
<name>A0ACB6RM33_9PLEO</name>
<keyword evidence="2" id="KW-1185">Reference proteome</keyword>
<accession>A0ACB6RM33</accession>
<dbReference type="EMBL" id="MU006742">
    <property type="protein sequence ID" value="KAF2622798.1"/>
    <property type="molecule type" value="Genomic_DNA"/>
</dbReference>
<proteinExistence type="predicted"/>
<evidence type="ECO:0000313" key="2">
    <source>
        <dbReference type="Proteomes" id="UP000799754"/>
    </source>
</evidence>
<evidence type="ECO:0000313" key="1">
    <source>
        <dbReference type="EMBL" id="KAF2622798.1"/>
    </source>
</evidence>
<protein>
    <submittedName>
        <fullName evidence="1">Uncharacterized protein</fullName>
    </submittedName>
</protein>
<comment type="caution">
    <text evidence="1">The sequence shown here is derived from an EMBL/GenBank/DDBJ whole genome shotgun (WGS) entry which is preliminary data.</text>
</comment>
<sequence>MLTHESSTKRNPRESPLLCLPAELGYRIYENMLCEETVRTLQVHRRNLYENEAEAPCKPDLALLQVSRQT</sequence>
<organism evidence="1 2">
    <name type="scientific">Macroventuria anomochaeta</name>
    <dbReference type="NCBI Taxonomy" id="301207"/>
    <lineage>
        <taxon>Eukaryota</taxon>
        <taxon>Fungi</taxon>
        <taxon>Dikarya</taxon>
        <taxon>Ascomycota</taxon>
        <taxon>Pezizomycotina</taxon>
        <taxon>Dothideomycetes</taxon>
        <taxon>Pleosporomycetidae</taxon>
        <taxon>Pleosporales</taxon>
        <taxon>Pleosporineae</taxon>
        <taxon>Didymellaceae</taxon>
        <taxon>Macroventuria</taxon>
    </lineage>
</organism>